<keyword evidence="1" id="KW-0812">Transmembrane</keyword>
<feature type="transmembrane region" description="Helical" evidence="1">
    <location>
        <begin position="7"/>
        <end position="28"/>
    </location>
</feature>
<evidence type="ECO:0000313" key="3">
    <source>
        <dbReference type="Proteomes" id="UP001549036"/>
    </source>
</evidence>
<organism evidence="2 3">
    <name type="scientific">Mesorhizobium shonense</name>
    <dbReference type="NCBI Taxonomy" id="1209948"/>
    <lineage>
        <taxon>Bacteria</taxon>
        <taxon>Pseudomonadati</taxon>
        <taxon>Pseudomonadota</taxon>
        <taxon>Alphaproteobacteria</taxon>
        <taxon>Hyphomicrobiales</taxon>
        <taxon>Phyllobacteriaceae</taxon>
        <taxon>Mesorhizobium</taxon>
    </lineage>
</organism>
<keyword evidence="1" id="KW-1133">Transmembrane helix</keyword>
<name>A0ABV2I0E3_9HYPH</name>
<evidence type="ECO:0000256" key="1">
    <source>
        <dbReference type="SAM" id="Phobius"/>
    </source>
</evidence>
<evidence type="ECO:0000313" key="2">
    <source>
        <dbReference type="EMBL" id="MET3595998.1"/>
    </source>
</evidence>
<keyword evidence="3" id="KW-1185">Reference proteome</keyword>
<protein>
    <submittedName>
        <fullName evidence="2">Uncharacterized protein</fullName>
    </submittedName>
</protein>
<reference evidence="2 3" key="1">
    <citation type="submission" date="2024-06" db="EMBL/GenBank/DDBJ databases">
        <title>Genomic Encyclopedia of Type Strains, Phase IV (KMG-IV): sequencing the most valuable type-strain genomes for metagenomic binning, comparative biology and taxonomic classification.</title>
        <authorList>
            <person name="Goeker M."/>
        </authorList>
    </citation>
    <scope>NUCLEOTIDE SEQUENCE [LARGE SCALE GENOMIC DNA]</scope>
    <source>
        <strain evidence="2 3">DSM 29846</strain>
    </source>
</reference>
<accession>A0ABV2I0E3</accession>
<comment type="caution">
    <text evidence="2">The sequence shown here is derived from an EMBL/GenBank/DDBJ whole genome shotgun (WGS) entry which is preliminary data.</text>
</comment>
<sequence length="53" mass="5515">MRSLLETILAANAGVLLSTGLGYLAYAVPGDAVPYLDWLASPLHFEAVDQGGP</sequence>
<gene>
    <name evidence="2" type="ORF">ABID26_005413</name>
</gene>
<dbReference type="Proteomes" id="UP001549036">
    <property type="component" value="Unassembled WGS sequence"/>
</dbReference>
<keyword evidence="1" id="KW-0472">Membrane</keyword>
<dbReference type="EMBL" id="JBEPLM010000012">
    <property type="protein sequence ID" value="MET3595998.1"/>
    <property type="molecule type" value="Genomic_DNA"/>
</dbReference>
<dbReference type="RefSeq" id="WP_189521434.1">
    <property type="nucleotide sequence ID" value="NZ_JBEPLM010000012.1"/>
</dbReference>
<proteinExistence type="predicted"/>